<dbReference type="EMBL" id="JBHRXX010000005">
    <property type="protein sequence ID" value="MFC3684495.1"/>
    <property type="molecule type" value="Genomic_DNA"/>
</dbReference>
<feature type="domain" description="MgtC/SapB/SrpB/YhiD N-terminal" evidence="2">
    <location>
        <begin position="18"/>
        <end position="136"/>
    </location>
</feature>
<reference evidence="5" key="1">
    <citation type="journal article" date="2019" name="Int. J. Syst. Evol. Microbiol.">
        <title>The Global Catalogue of Microorganisms (GCM) 10K type strain sequencing project: providing services to taxonomists for standard genome sequencing and annotation.</title>
        <authorList>
            <consortium name="The Broad Institute Genomics Platform"/>
            <consortium name="The Broad Institute Genome Sequencing Center for Infectious Disease"/>
            <person name="Wu L."/>
            <person name="Ma J."/>
        </authorList>
    </citation>
    <scope>NUCLEOTIDE SEQUENCE [LARGE SCALE GENOMIC DNA]</scope>
    <source>
        <strain evidence="5">KCTC 42501</strain>
    </source>
</reference>
<dbReference type="InterPro" id="IPR049177">
    <property type="entry name" value="MgtC_SapB_SrpB_YhiD_N"/>
</dbReference>
<feature type="transmembrane region" description="Helical" evidence="1">
    <location>
        <begin position="269"/>
        <end position="288"/>
    </location>
</feature>
<feature type="domain" description="DUF4010" evidence="3">
    <location>
        <begin position="184"/>
        <end position="402"/>
    </location>
</feature>
<feature type="transmembrane region" description="Helical" evidence="1">
    <location>
        <begin position="374"/>
        <end position="393"/>
    </location>
</feature>
<feature type="transmembrane region" description="Helical" evidence="1">
    <location>
        <begin position="239"/>
        <end position="257"/>
    </location>
</feature>
<feature type="transmembrane region" description="Helical" evidence="1">
    <location>
        <begin position="150"/>
        <end position="170"/>
    </location>
</feature>
<evidence type="ECO:0000313" key="4">
    <source>
        <dbReference type="EMBL" id="MFC3684495.1"/>
    </source>
</evidence>
<dbReference type="PANTHER" id="PTHR39084:SF1">
    <property type="entry name" value="DUF4010 DOMAIN-CONTAINING PROTEIN"/>
    <property type="match status" value="1"/>
</dbReference>
<keyword evidence="1" id="KW-0472">Membrane</keyword>
<feature type="transmembrane region" description="Helical" evidence="1">
    <location>
        <begin position="51"/>
        <end position="84"/>
    </location>
</feature>
<protein>
    <submittedName>
        <fullName evidence="4">MgtC/SapB family protein</fullName>
    </submittedName>
</protein>
<feature type="transmembrane region" description="Helical" evidence="1">
    <location>
        <begin position="12"/>
        <end position="30"/>
    </location>
</feature>
<keyword evidence="5" id="KW-1185">Reference proteome</keyword>
<dbReference type="Pfam" id="PF02308">
    <property type="entry name" value="MgtC"/>
    <property type="match status" value="1"/>
</dbReference>
<evidence type="ECO:0000259" key="3">
    <source>
        <dbReference type="Pfam" id="PF13194"/>
    </source>
</evidence>
<comment type="caution">
    <text evidence="4">The sequence shown here is derived from an EMBL/GenBank/DDBJ whole genome shotgun (WGS) entry which is preliminary data.</text>
</comment>
<keyword evidence="1" id="KW-1133">Transmembrane helix</keyword>
<feature type="transmembrane region" description="Helical" evidence="1">
    <location>
        <begin position="317"/>
        <end position="336"/>
    </location>
</feature>
<evidence type="ECO:0000256" key="1">
    <source>
        <dbReference type="SAM" id="Phobius"/>
    </source>
</evidence>
<proteinExistence type="predicted"/>
<feature type="transmembrane region" description="Helical" evidence="1">
    <location>
        <begin position="348"/>
        <end position="368"/>
    </location>
</feature>
<evidence type="ECO:0000259" key="2">
    <source>
        <dbReference type="Pfam" id="PF02308"/>
    </source>
</evidence>
<feature type="transmembrane region" description="Helical" evidence="1">
    <location>
        <begin position="208"/>
        <end position="227"/>
    </location>
</feature>
<dbReference type="RefSeq" id="WP_382174418.1">
    <property type="nucleotide sequence ID" value="NZ_JBHRXX010000005.1"/>
</dbReference>
<dbReference type="InterPro" id="IPR025105">
    <property type="entry name" value="DUF4010"/>
</dbReference>
<evidence type="ECO:0000313" key="5">
    <source>
        <dbReference type="Proteomes" id="UP001595729"/>
    </source>
</evidence>
<organism evidence="4 5">
    <name type="scientific">Hydrogenophaga luteola</name>
    <dbReference type="NCBI Taxonomy" id="1591122"/>
    <lineage>
        <taxon>Bacteria</taxon>
        <taxon>Pseudomonadati</taxon>
        <taxon>Pseudomonadota</taxon>
        <taxon>Betaproteobacteria</taxon>
        <taxon>Burkholderiales</taxon>
        <taxon>Comamonadaceae</taxon>
        <taxon>Hydrogenophaga</taxon>
    </lineage>
</organism>
<feature type="transmembrane region" description="Helical" evidence="1">
    <location>
        <begin position="104"/>
        <end position="129"/>
    </location>
</feature>
<accession>A0ABV7W3X5</accession>
<feature type="transmembrane region" description="Helical" evidence="1">
    <location>
        <begin position="182"/>
        <end position="201"/>
    </location>
</feature>
<dbReference type="Proteomes" id="UP001595729">
    <property type="component" value="Unassembled WGS sequence"/>
</dbReference>
<gene>
    <name evidence="4" type="ORF">ACFOPI_12895</name>
</gene>
<feature type="transmembrane region" description="Helical" evidence="1">
    <location>
        <begin position="405"/>
        <end position="428"/>
    </location>
</feature>
<dbReference type="PANTHER" id="PTHR39084">
    <property type="entry name" value="MEMBRANE PROTEIN-RELATED"/>
    <property type="match status" value="1"/>
</dbReference>
<sequence length="431" mass="43862">MLWNTSPPIDAATATATLLVALGCGLLVGIERERRKGSGPNRAFAGLRTFAVTSVAGAAAALTQIGGLVVAGALLVIGLTLLAYQRDRSDDPGATTEIALLLTYLTGVLGVWSLPLAAGLAVGLTALLAGRERLHQFALHWLRPGEVRDGIVLAALALMALPLVPDQSLWGTPLNPHKVVQLLVLLLGVQSVAHLAGRLLAARHAVAVSALASGFVSSTATIATLGLAVREQGARPRLMAGGGLLSCVSTQLQLLLVAAAMQPAWLAQLWLLALVGAGVVALWGWVLLRGAPTDGDGLSVSSPRIEGLAVRGGDRMFSLRGAAAVAMLLSSIQLVVHALQRWLGDAGLVAGALVAALADLHSALAAVFSATTPVSGPAGVWAVALALLVHAASKSVTAGLTGGAAYLRWLAPGLWLHTVLVAAGVVWMGSA</sequence>
<keyword evidence="1" id="KW-0812">Transmembrane</keyword>
<name>A0ABV7W3X5_9BURK</name>
<dbReference type="Pfam" id="PF13194">
    <property type="entry name" value="DUF4010"/>
    <property type="match status" value="1"/>
</dbReference>